<evidence type="ECO:0000256" key="1">
    <source>
        <dbReference type="RuleBase" id="RU003494"/>
    </source>
</evidence>
<organism evidence="3 4">
    <name type="scientific">Acidihalobacter yilgarnensis</name>
    <dbReference type="NCBI Taxonomy" id="2819280"/>
    <lineage>
        <taxon>Bacteria</taxon>
        <taxon>Pseudomonadati</taxon>
        <taxon>Pseudomonadota</taxon>
        <taxon>Gammaproteobacteria</taxon>
        <taxon>Chromatiales</taxon>
        <taxon>Ectothiorhodospiraceae</taxon>
        <taxon>Acidihalobacter</taxon>
    </lineage>
</organism>
<dbReference type="GO" id="GO:0016740">
    <property type="term" value="F:transferase activity"/>
    <property type="evidence" value="ECO:0007669"/>
    <property type="project" value="UniProtKB-KW"/>
</dbReference>
<dbReference type="AlphaFoldDB" id="A0A1D8IKS9"/>
<dbReference type="PROSITE" id="PS50404">
    <property type="entry name" value="GST_NTER"/>
    <property type="match status" value="1"/>
</dbReference>
<evidence type="ECO:0000313" key="4">
    <source>
        <dbReference type="Proteomes" id="UP000095401"/>
    </source>
</evidence>
<dbReference type="CDD" id="cd03207">
    <property type="entry name" value="GST_C_8"/>
    <property type="match status" value="1"/>
</dbReference>
<dbReference type="SUPFAM" id="SSF47616">
    <property type="entry name" value="GST C-terminal domain-like"/>
    <property type="match status" value="1"/>
</dbReference>
<dbReference type="SFLD" id="SFLDG01150">
    <property type="entry name" value="Main.1:_Beta-like"/>
    <property type="match status" value="1"/>
</dbReference>
<dbReference type="SFLD" id="SFLDS00019">
    <property type="entry name" value="Glutathione_Transferase_(cytos"/>
    <property type="match status" value="1"/>
</dbReference>
<dbReference type="RefSeq" id="WP_070077461.1">
    <property type="nucleotide sequence ID" value="NZ_CP017415.1"/>
</dbReference>
<keyword evidence="4" id="KW-1185">Reference proteome</keyword>
<evidence type="ECO:0000259" key="2">
    <source>
        <dbReference type="PROSITE" id="PS50404"/>
    </source>
</evidence>
<dbReference type="KEGG" id="aprs:BI364_02795"/>
<sequence length="215" mass="24106">MNSPSELTFFHAPHSRSSSVRVLLEELGAPYRIHAINLKDEAEYDPSYRAINPLAKVPALKDGDAVITERVAIHIYLPDRFPAGGLAPTVDDPQRGPYLRWLALYGSCFEPAVIDRQQQHAPAPYSTSPYGDFDTLFKTLTDHLEHQGPWMLGERFSSADILWASSLNFTTHFELIPEHPAIRAYIDRYLARPAVQRTYAADIELAETQDAGVTT</sequence>
<feature type="domain" description="GST N-terminal" evidence="2">
    <location>
        <begin position="4"/>
        <end position="85"/>
    </location>
</feature>
<dbReference type="InterPro" id="IPR040079">
    <property type="entry name" value="Glutathione_S-Trfase"/>
</dbReference>
<comment type="similarity">
    <text evidence="1">Belongs to the GST superfamily.</text>
</comment>
<dbReference type="InterPro" id="IPR004046">
    <property type="entry name" value="GST_C"/>
</dbReference>
<dbReference type="Gene3D" id="1.20.1050.10">
    <property type="match status" value="1"/>
</dbReference>
<dbReference type="InterPro" id="IPR036249">
    <property type="entry name" value="Thioredoxin-like_sf"/>
</dbReference>
<dbReference type="EMBL" id="CP017415">
    <property type="protein sequence ID" value="AOU97072.1"/>
    <property type="molecule type" value="Genomic_DNA"/>
</dbReference>
<accession>A0A1D8IKS9</accession>
<dbReference type="Proteomes" id="UP000095401">
    <property type="component" value="Chromosome"/>
</dbReference>
<proteinExistence type="inferred from homology"/>
<dbReference type="PANTHER" id="PTHR44051">
    <property type="entry name" value="GLUTATHIONE S-TRANSFERASE-RELATED"/>
    <property type="match status" value="1"/>
</dbReference>
<keyword evidence="3" id="KW-0808">Transferase</keyword>
<gene>
    <name evidence="3" type="ORF">BI364_02795</name>
</gene>
<dbReference type="CDD" id="cd03046">
    <property type="entry name" value="GST_N_GTT1_like"/>
    <property type="match status" value="1"/>
</dbReference>
<dbReference type="SFLD" id="SFLDG00358">
    <property type="entry name" value="Main_(cytGST)"/>
    <property type="match status" value="1"/>
</dbReference>
<protein>
    <submittedName>
        <fullName evidence="3">Glutathione S-transferase</fullName>
    </submittedName>
</protein>
<dbReference type="Gene3D" id="3.40.30.10">
    <property type="entry name" value="Glutaredoxin"/>
    <property type="match status" value="1"/>
</dbReference>
<evidence type="ECO:0000313" key="3">
    <source>
        <dbReference type="EMBL" id="AOU97072.1"/>
    </source>
</evidence>
<name>A0A1D8IKS9_9GAMM</name>
<dbReference type="InterPro" id="IPR004045">
    <property type="entry name" value="Glutathione_S-Trfase_N"/>
</dbReference>
<reference evidence="4" key="1">
    <citation type="submission" date="2016-09" db="EMBL/GenBank/DDBJ databases">
        <title>Acidihalobacter prosperus F5.</title>
        <authorList>
            <person name="Khaleque H.N."/>
            <person name="Ramsay J.P."/>
            <person name="Kaksonen A.H."/>
            <person name="Boxall N.J."/>
            <person name="Watkin E.L.J."/>
        </authorList>
    </citation>
    <scope>NUCLEOTIDE SEQUENCE [LARGE SCALE GENOMIC DNA]</scope>
    <source>
        <strain evidence="4">F5</strain>
    </source>
</reference>
<dbReference type="SUPFAM" id="SSF52833">
    <property type="entry name" value="Thioredoxin-like"/>
    <property type="match status" value="1"/>
</dbReference>
<dbReference type="PANTHER" id="PTHR44051:SF21">
    <property type="entry name" value="GLUTATHIONE S-TRANSFERASE FAMILY PROTEIN"/>
    <property type="match status" value="1"/>
</dbReference>
<dbReference type="Pfam" id="PF00043">
    <property type="entry name" value="GST_C"/>
    <property type="match status" value="1"/>
</dbReference>
<dbReference type="InterPro" id="IPR036282">
    <property type="entry name" value="Glutathione-S-Trfase_C_sf"/>
</dbReference>
<dbReference type="Pfam" id="PF02798">
    <property type="entry name" value="GST_N"/>
    <property type="match status" value="1"/>
</dbReference>